<comment type="caution">
    <text evidence="2">The sequence shown here is derived from an EMBL/GenBank/DDBJ whole genome shotgun (WGS) entry which is preliminary data.</text>
</comment>
<feature type="compositionally biased region" description="Polar residues" evidence="1">
    <location>
        <begin position="9"/>
        <end position="18"/>
    </location>
</feature>
<reference evidence="2" key="2">
    <citation type="journal article" date="2023" name="Int. J. Mol. Sci.">
        <title>De Novo Assembly and Annotation of 11 Diverse Shrub Willow (Salix) Genomes Reveals Novel Gene Organization in Sex-Linked Regions.</title>
        <authorList>
            <person name="Hyden B."/>
            <person name="Feng K."/>
            <person name="Yates T.B."/>
            <person name="Jawdy S."/>
            <person name="Cereghino C."/>
            <person name="Smart L.B."/>
            <person name="Muchero W."/>
        </authorList>
    </citation>
    <scope>NUCLEOTIDE SEQUENCE [LARGE SCALE GENOMIC DNA]</scope>
    <source>
        <tissue evidence="2">Shoot tip</tissue>
    </source>
</reference>
<name>A0A9Q0ZCX2_SALVM</name>
<proteinExistence type="predicted"/>
<gene>
    <name evidence="2" type="ORF">OIU85_020842</name>
</gene>
<dbReference type="OrthoDB" id="1750183at2759"/>
<feature type="compositionally biased region" description="Polar residues" evidence="1">
    <location>
        <begin position="57"/>
        <end position="73"/>
    </location>
</feature>
<reference evidence="2" key="1">
    <citation type="submission" date="2022-11" db="EMBL/GenBank/DDBJ databases">
        <authorList>
            <person name="Hyden B.L."/>
            <person name="Feng K."/>
            <person name="Yates T."/>
            <person name="Jawdy S."/>
            <person name="Smart L.B."/>
            <person name="Muchero W."/>
        </authorList>
    </citation>
    <scope>NUCLEOTIDE SEQUENCE</scope>
    <source>
        <tissue evidence="2">Shoot tip</tissue>
    </source>
</reference>
<feature type="region of interest" description="Disordered" evidence="1">
    <location>
        <begin position="1"/>
        <end position="98"/>
    </location>
</feature>
<sequence>MISLRKKALSQQQQIYNETEQEEVHCSEWGDDDHYRNTTSSDEEDNDAEFKSEMETRSNFGSKQQPQSQQSDNVFGKSDNKSEAGSSTTSYRTRETSNMKMVVRHKDLKEIVEAIKENFDKAATAGDQVLEMLELDKFPATKENCVSF</sequence>
<dbReference type="PANTHER" id="PTHR21450:SF9">
    <property type="entry name" value="BZIP DOMAIN CLASS TRANSCRIPTION FACTOR (DUF630 AND DUF632)-RELATED"/>
    <property type="match status" value="1"/>
</dbReference>
<dbReference type="AlphaFoldDB" id="A0A9Q0ZCX2"/>
<dbReference type="EMBL" id="JAPFFL010000004">
    <property type="protein sequence ID" value="KAJ6729974.1"/>
    <property type="molecule type" value="Genomic_DNA"/>
</dbReference>
<evidence type="ECO:0000256" key="1">
    <source>
        <dbReference type="SAM" id="MobiDB-lite"/>
    </source>
</evidence>
<dbReference type="PANTHER" id="PTHR21450">
    <property type="entry name" value="PROTEIN ALTERED PHOSPHATE STARVATION RESPONSE 1"/>
    <property type="match status" value="1"/>
</dbReference>
<accession>A0A9Q0ZCX2</accession>
<protein>
    <recommendedName>
        <fullName evidence="4">DUF632 domain-containing protein</fullName>
    </recommendedName>
</protein>
<evidence type="ECO:0008006" key="4">
    <source>
        <dbReference type="Google" id="ProtNLM"/>
    </source>
</evidence>
<keyword evidence="3" id="KW-1185">Reference proteome</keyword>
<evidence type="ECO:0000313" key="3">
    <source>
        <dbReference type="Proteomes" id="UP001151529"/>
    </source>
</evidence>
<organism evidence="2 3">
    <name type="scientific">Salix viminalis</name>
    <name type="common">Common osier</name>
    <name type="synonym">Basket willow</name>
    <dbReference type="NCBI Taxonomy" id="40686"/>
    <lineage>
        <taxon>Eukaryota</taxon>
        <taxon>Viridiplantae</taxon>
        <taxon>Streptophyta</taxon>
        <taxon>Embryophyta</taxon>
        <taxon>Tracheophyta</taxon>
        <taxon>Spermatophyta</taxon>
        <taxon>Magnoliopsida</taxon>
        <taxon>eudicotyledons</taxon>
        <taxon>Gunneridae</taxon>
        <taxon>Pentapetalae</taxon>
        <taxon>rosids</taxon>
        <taxon>fabids</taxon>
        <taxon>Malpighiales</taxon>
        <taxon>Salicaceae</taxon>
        <taxon>Saliceae</taxon>
        <taxon>Salix</taxon>
    </lineage>
</organism>
<dbReference type="Proteomes" id="UP001151529">
    <property type="component" value="Chromosome 2"/>
</dbReference>
<evidence type="ECO:0000313" key="2">
    <source>
        <dbReference type="EMBL" id="KAJ6729974.1"/>
    </source>
</evidence>
<feature type="compositionally biased region" description="Basic and acidic residues" evidence="1">
    <location>
        <begin position="22"/>
        <end position="36"/>
    </location>
</feature>